<name>A0ABP8CG16_9FLAO</name>
<evidence type="ECO:0000313" key="2">
    <source>
        <dbReference type="Proteomes" id="UP001501496"/>
    </source>
</evidence>
<accession>A0ABP8CG16</accession>
<comment type="caution">
    <text evidence="1">The sequence shown here is derived from an EMBL/GenBank/DDBJ whole genome shotgun (WGS) entry which is preliminary data.</text>
</comment>
<evidence type="ECO:0000313" key="1">
    <source>
        <dbReference type="EMBL" id="GAA4238836.1"/>
    </source>
</evidence>
<dbReference type="RefSeq" id="WP_344789237.1">
    <property type="nucleotide sequence ID" value="NZ_BAABCA010000007.1"/>
</dbReference>
<dbReference type="EMBL" id="BAABCA010000007">
    <property type="protein sequence ID" value="GAA4238836.1"/>
    <property type="molecule type" value="Genomic_DNA"/>
</dbReference>
<proteinExistence type="predicted"/>
<sequence>MIYNFKIIVCFLFPFWFLVNKEDNRTQLKTIEHTLVISHPGEKSLVETVLTEVQNQAGLPVEYYMDVRSVICLEEVCKVIPVRLFWDNIGQYTKYELDEGATLEKYEADVFAPEDYYKLHTILSNTASPFKKVFIEDILTVPDELSEDIDAVSGATALELDEKDTVPGAALTCFTLWHWANGNVIANIKTITGLVSKEHLFNFLFNQEDDTYFNIAVKSLKSRKLYAPKYTTAVYNRLLDNEKLLKTGLLYLESAPLDVYLSTLHQLIVNGNKEQKLAVIRSLNTSSQSIPKSFLDGVSKEFSNLKSFHEVSILLELMQTKNTGSATVIKQVMPLLNGNFIAARRVYWFLKTEKLNDTQTKLVQDFYKAHKDRL</sequence>
<organism evidence="1 2">
    <name type="scientific">Postechiella marina</name>
    <dbReference type="NCBI Taxonomy" id="943941"/>
    <lineage>
        <taxon>Bacteria</taxon>
        <taxon>Pseudomonadati</taxon>
        <taxon>Bacteroidota</taxon>
        <taxon>Flavobacteriia</taxon>
        <taxon>Flavobacteriales</taxon>
        <taxon>Flavobacteriaceae</taxon>
        <taxon>Postechiella</taxon>
    </lineage>
</organism>
<protein>
    <submittedName>
        <fullName evidence="1">Uncharacterized protein</fullName>
    </submittedName>
</protein>
<gene>
    <name evidence="1" type="ORF">GCM10022291_30820</name>
</gene>
<keyword evidence="2" id="KW-1185">Reference proteome</keyword>
<reference evidence="2" key="1">
    <citation type="journal article" date="2019" name="Int. J. Syst. Evol. Microbiol.">
        <title>The Global Catalogue of Microorganisms (GCM) 10K type strain sequencing project: providing services to taxonomists for standard genome sequencing and annotation.</title>
        <authorList>
            <consortium name="The Broad Institute Genomics Platform"/>
            <consortium name="The Broad Institute Genome Sequencing Center for Infectious Disease"/>
            <person name="Wu L."/>
            <person name="Ma J."/>
        </authorList>
    </citation>
    <scope>NUCLEOTIDE SEQUENCE [LARGE SCALE GENOMIC DNA]</scope>
    <source>
        <strain evidence="2">JCM 17630</strain>
    </source>
</reference>
<dbReference type="Proteomes" id="UP001501496">
    <property type="component" value="Unassembled WGS sequence"/>
</dbReference>